<dbReference type="EMBL" id="CABITT030000003">
    <property type="protein sequence ID" value="VVA98886.1"/>
    <property type="molecule type" value="Genomic_DNA"/>
</dbReference>
<keyword evidence="2" id="KW-1185">Reference proteome</keyword>
<gene>
    <name evidence="1" type="ORF">ANE_LOCUS9331</name>
</gene>
<proteinExistence type="predicted"/>
<protein>
    <submittedName>
        <fullName evidence="1">Uncharacterized protein</fullName>
    </submittedName>
</protein>
<reference evidence="1" key="1">
    <citation type="submission" date="2019-07" db="EMBL/GenBank/DDBJ databases">
        <authorList>
            <person name="Dittberner H."/>
        </authorList>
    </citation>
    <scope>NUCLEOTIDE SEQUENCE [LARGE SCALE GENOMIC DNA]</scope>
</reference>
<evidence type="ECO:0000313" key="1">
    <source>
        <dbReference type="EMBL" id="VVA98886.1"/>
    </source>
</evidence>
<dbReference type="Proteomes" id="UP000489600">
    <property type="component" value="Unassembled WGS sequence"/>
</dbReference>
<organism evidence="1 2">
    <name type="scientific">Arabis nemorensis</name>
    <dbReference type="NCBI Taxonomy" id="586526"/>
    <lineage>
        <taxon>Eukaryota</taxon>
        <taxon>Viridiplantae</taxon>
        <taxon>Streptophyta</taxon>
        <taxon>Embryophyta</taxon>
        <taxon>Tracheophyta</taxon>
        <taxon>Spermatophyta</taxon>
        <taxon>Magnoliopsida</taxon>
        <taxon>eudicotyledons</taxon>
        <taxon>Gunneridae</taxon>
        <taxon>Pentapetalae</taxon>
        <taxon>rosids</taxon>
        <taxon>malvids</taxon>
        <taxon>Brassicales</taxon>
        <taxon>Brassicaceae</taxon>
        <taxon>Arabideae</taxon>
        <taxon>Arabis</taxon>
    </lineage>
</organism>
<dbReference type="AlphaFoldDB" id="A0A565BDG9"/>
<name>A0A565BDG9_9BRAS</name>
<dbReference type="OrthoDB" id="10017101at2759"/>
<accession>A0A565BDG9</accession>
<sequence>MAMASLTASSSAITLLNKPFVLNRSSFFSSSSISHHRLLRFSASAFIRAVSLESDTSETPSFEIEETQIFACPVYYERLMRKSPHVLTCKFLPFSHYINPILLLMIEKQSVYRSGFKCGQCNKTYSSKDEYLDLTVTADLDNFNDIKPITTELFRSPLVSFCIKGVGEITLSVAVILVLRKRTAKFGSSPF</sequence>
<evidence type="ECO:0000313" key="2">
    <source>
        <dbReference type="Proteomes" id="UP000489600"/>
    </source>
</evidence>
<comment type="caution">
    <text evidence="1">The sequence shown here is derived from an EMBL/GenBank/DDBJ whole genome shotgun (WGS) entry which is preliminary data.</text>
</comment>